<dbReference type="GO" id="GO:0006952">
    <property type="term" value="P:defense response"/>
    <property type="evidence" value="ECO:0007669"/>
    <property type="project" value="UniProtKB-KW"/>
</dbReference>
<organism evidence="9 10">
    <name type="scientific">Jatropha curcas</name>
    <name type="common">Barbados nut</name>
    <dbReference type="NCBI Taxonomy" id="180498"/>
    <lineage>
        <taxon>Eukaryota</taxon>
        <taxon>Viridiplantae</taxon>
        <taxon>Streptophyta</taxon>
        <taxon>Embryophyta</taxon>
        <taxon>Tracheophyta</taxon>
        <taxon>Spermatophyta</taxon>
        <taxon>Magnoliopsida</taxon>
        <taxon>eudicotyledons</taxon>
        <taxon>Gunneridae</taxon>
        <taxon>Pentapetalae</taxon>
        <taxon>rosids</taxon>
        <taxon>fabids</taxon>
        <taxon>Malpighiales</taxon>
        <taxon>Euphorbiaceae</taxon>
        <taxon>Crotonoideae</taxon>
        <taxon>Jatropheae</taxon>
        <taxon>Jatropha</taxon>
    </lineage>
</organism>
<name>A0A067LAB8_JATCU</name>
<feature type="domain" description="Fungal lipase-type" evidence="7">
    <location>
        <begin position="105"/>
        <end position="218"/>
    </location>
</feature>
<accession>A0A067LAB8</accession>
<dbReference type="InterPro" id="IPR002921">
    <property type="entry name" value="Fungal_lipase-type"/>
</dbReference>
<comment type="subcellular location">
    <subcellularLocation>
        <location evidence="2">Cytoplasm</location>
    </subcellularLocation>
    <subcellularLocation>
        <location evidence="1">Nucleus</location>
    </subcellularLocation>
</comment>
<protein>
    <recommendedName>
        <fullName evidence="11">Senescence-associated carboxylesterase 101</fullName>
    </recommendedName>
</protein>
<evidence type="ECO:0000256" key="5">
    <source>
        <dbReference type="ARBA" id="ARBA00022821"/>
    </source>
</evidence>
<dbReference type="PANTHER" id="PTHR46898:SF3">
    <property type="entry name" value="FUNGAL LIPASE-LIKE DOMAIN-CONTAINING PROTEIN"/>
    <property type="match status" value="1"/>
</dbReference>
<keyword evidence="4" id="KW-0378">Hydrolase</keyword>
<dbReference type="Proteomes" id="UP000027138">
    <property type="component" value="Unassembled WGS sequence"/>
</dbReference>
<dbReference type="GO" id="GO:0006629">
    <property type="term" value="P:lipid metabolic process"/>
    <property type="evidence" value="ECO:0007669"/>
    <property type="project" value="InterPro"/>
</dbReference>
<evidence type="ECO:0000256" key="2">
    <source>
        <dbReference type="ARBA" id="ARBA00004496"/>
    </source>
</evidence>
<keyword evidence="6" id="KW-0539">Nucleus</keyword>
<dbReference type="GO" id="GO:0005634">
    <property type="term" value="C:nucleus"/>
    <property type="evidence" value="ECO:0007669"/>
    <property type="project" value="UniProtKB-SubCell"/>
</dbReference>
<evidence type="ECO:0000313" key="9">
    <source>
        <dbReference type="EMBL" id="KDP45406.1"/>
    </source>
</evidence>
<dbReference type="InterPro" id="IPR041266">
    <property type="entry name" value="EDS1_EP"/>
</dbReference>
<dbReference type="PANTHER" id="PTHR46898">
    <property type="entry name" value="SENESCENCE-ASSOCIATED CARBOXYLESTERASE 101"/>
    <property type="match status" value="1"/>
</dbReference>
<evidence type="ECO:0008006" key="11">
    <source>
        <dbReference type="Google" id="ProtNLM"/>
    </source>
</evidence>
<dbReference type="AlphaFoldDB" id="A0A067LAB8"/>
<dbReference type="EMBL" id="KK914232">
    <property type="protein sequence ID" value="KDP45406.1"/>
    <property type="molecule type" value="Genomic_DNA"/>
</dbReference>
<dbReference type="SUPFAM" id="SSF53474">
    <property type="entry name" value="alpha/beta-Hydrolases"/>
    <property type="match status" value="1"/>
</dbReference>
<evidence type="ECO:0000256" key="6">
    <source>
        <dbReference type="ARBA" id="ARBA00023242"/>
    </source>
</evidence>
<proteinExistence type="predicted"/>
<dbReference type="GO" id="GO:0052689">
    <property type="term" value="F:carboxylic ester hydrolase activity"/>
    <property type="evidence" value="ECO:0007669"/>
    <property type="project" value="InterPro"/>
</dbReference>
<keyword evidence="10" id="KW-1185">Reference proteome</keyword>
<dbReference type="OrthoDB" id="438440at2759"/>
<dbReference type="Gene3D" id="3.40.50.1820">
    <property type="entry name" value="alpha/beta hydrolase"/>
    <property type="match status" value="1"/>
</dbReference>
<dbReference type="InterPro" id="IPR029058">
    <property type="entry name" value="AB_hydrolase_fold"/>
</dbReference>
<keyword evidence="3" id="KW-0963">Cytoplasm</keyword>
<evidence type="ECO:0000256" key="1">
    <source>
        <dbReference type="ARBA" id="ARBA00004123"/>
    </source>
</evidence>
<dbReference type="Pfam" id="PF01764">
    <property type="entry name" value="Lipase_3"/>
    <property type="match status" value="1"/>
</dbReference>
<sequence length="603" mass="68354">MNQLSSFTGGLELGNLVVGSNLLCFSWAAISALQAELNQYQDQQSLSLRCRVYKRANYTIVALITSPSCTIHHLHQLGGDLVSSETLKENNFTLFEFLCSKGNPSFSIHRAAITLFYQYLSDLSQLKDQLVDSTTGQLLTDTPLIITGNSLGGSIASLFNLWLLESIDRSSTRRPLCVTFGSPLIGNLGLQGAILERPTWNSCFFNVAANQDPVPSLFVPSISPQPLASTPQTVLYRPFGPFLLCSESGCTCVDDPEVVSHLLEVMGLESRRSQVSAEYGALVENLKERFILRGSSLLGISGMDAGIFLQLEAIGDKRIQQQQQHDMDIADLIKKLKHRERICVLTKRKGLNRSRKLNDIKIKMAYLEWYKKSCNTIPKKNKKSFKADLIGYYDSYRDLLQCHDKKVTMYKKFLTAYWEDMVEEAEKKPHKEGSFLLLTWLFAGTNYRRMVEPLDIAEYYRAGKRNYESQGRSKHYILLEKWAKEGAEKPASAPTNKKKQNVAGILTEDSCFWAKVEEALISSELLKDATSSVIDKQSSREYLINFEAYLMEQIKNYAVSPEIFLQKSTFMKWWSGFQEIASNALLIDFMKNCRYVQYEKGCF</sequence>
<evidence type="ECO:0000256" key="3">
    <source>
        <dbReference type="ARBA" id="ARBA00022490"/>
    </source>
</evidence>
<evidence type="ECO:0000259" key="7">
    <source>
        <dbReference type="Pfam" id="PF01764"/>
    </source>
</evidence>
<reference evidence="9 10" key="1">
    <citation type="journal article" date="2014" name="PLoS ONE">
        <title>Global Analysis of Gene Expression Profiles in Physic Nut (Jatropha curcas L.) Seedlings Exposed to Salt Stress.</title>
        <authorList>
            <person name="Zhang L."/>
            <person name="Zhang C."/>
            <person name="Wu P."/>
            <person name="Chen Y."/>
            <person name="Li M."/>
            <person name="Jiang H."/>
            <person name="Wu G."/>
        </authorList>
    </citation>
    <scope>NUCLEOTIDE SEQUENCE [LARGE SCALE GENOMIC DNA]</scope>
    <source>
        <strain evidence="10">cv. GZQX0401</strain>
        <tissue evidence="9">Young leaves</tissue>
    </source>
</reference>
<dbReference type="Pfam" id="PF18117">
    <property type="entry name" value="EDS1_EP"/>
    <property type="match status" value="1"/>
</dbReference>
<feature type="domain" description="EDS1 EP" evidence="8">
    <location>
        <begin position="366"/>
        <end position="584"/>
    </location>
</feature>
<gene>
    <name evidence="9" type="ORF">JCGZ_09655</name>
</gene>
<evidence type="ECO:0000259" key="8">
    <source>
        <dbReference type="Pfam" id="PF18117"/>
    </source>
</evidence>
<dbReference type="STRING" id="180498.A0A067LAB8"/>
<evidence type="ECO:0000313" key="10">
    <source>
        <dbReference type="Proteomes" id="UP000027138"/>
    </source>
</evidence>
<dbReference type="GO" id="GO:0005737">
    <property type="term" value="C:cytoplasm"/>
    <property type="evidence" value="ECO:0007669"/>
    <property type="project" value="UniProtKB-SubCell"/>
</dbReference>
<evidence type="ECO:0000256" key="4">
    <source>
        <dbReference type="ARBA" id="ARBA00022801"/>
    </source>
</evidence>
<dbReference type="InterPro" id="IPR044603">
    <property type="entry name" value="SAG101-like"/>
</dbReference>
<keyword evidence="5" id="KW-0611">Plant defense</keyword>